<proteinExistence type="predicted"/>
<accession>W0DMQ7</accession>
<reference evidence="1 2" key="1">
    <citation type="submission" date="2013-12" db="EMBL/GenBank/DDBJ databases">
        <authorList>
            <consortium name="DOE Joint Genome Institute"/>
            <person name="Muyzer G."/>
            <person name="Huntemann M."/>
            <person name="Han J."/>
            <person name="Chen A."/>
            <person name="Kyrpides N."/>
            <person name="Mavromatis K."/>
            <person name="Markowitz V."/>
            <person name="Palaniappan K."/>
            <person name="Ivanova N."/>
            <person name="Schaumberg A."/>
            <person name="Pati A."/>
            <person name="Liolios K."/>
            <person name="Nordberg H.P."/>
            <person name="Cantor M.N."/>
            <person name="Hua S.X."/>
            <person name="Woyke T."/>
        </authorList>
    </citation>
    <scope>NUCLEOTIDE SEQUENCE [LARGE SCALE GENOMIC DNA]</scope>
    <source>
        <strain evidence="1 2">ARh 1</strain>
    </source>
</reference>
<dbReference type="EMBL" id="CP007029">
    <property type="protein sequence ID" value="AHE99879.1"/>
    <property type="molecule type" value="Genomic_DNA"/>
</dbReference>
<keyword evidence="2" id="KW-1185">Reference proteome</keyword>
<dbReference type="Proteomes" id="UP000005289">
    <property type="component" value="Chromosome"/>
</dbReference>
<dbReference type="AlphaFoldDB" id="W0DMQ7"/>
<evidence type="ECO:0000313" key="2">
    <source>
        <dbReference type="Proteomes" id="UP000005289"/>
    </source>
</evidence>
<evidence type="ECO:0000313" key="1">
    <source>
        <dbReference type="EMBL" id="AHE99879.1"/>
    </source>
</evidence>
<protein>
    <submittedName>
        <fullName evidence="1">Uncharacterized protein</fullName>
    </submittedName>
</protein>
<dbReference type="KEGG" id="tti:THITH_02970"/>
<name>W0DMQ7_9GAMM</name>
<organism evidence="1 2">
    <name type="scientific">Thioalkalivibrio paradoxus ARh 1</name>
    <dbReference type="NCBI Taxonomy" id="713585"/>
    <lineage>
        <taxon>Bacteria</taxon>
        <taxon>Pseudomonadati</taxon>
        <taxon>Pseudomonadota</taxon>
        <taxon>Gammaproteobacteria</taxon>
        <taxon>Chromatiales</taxon>
        <taxon>Ectothiorhodospiraceae</taxon>
        <taxon>Thioalkalivibrio</taxon>
    </lineage>
</organism>
<gene>
    <name evidence="1" type="ORF">THITH_02970</name>
</gene>
<dbReference type="HOGENOM" id="CLU_3410430_0_0_6"/>
<sequence length="29" mass="3187">MLTPLETESLLHLIELAAERLEVGLRPAA</sequence>